<dbReference type="Gene3D" id="3.40.50.300">
    <property type="entry name" value="P-loop containing nucleotide triphosphate hydrolases"/>
    <property type="match status" value="1"/>
</dbReference>
<dbReference type="GO" id="GO:0005525">
    <property type="term" value="F:GTP binding"/>
    <property type="evidence" value="ECO:0007669"/>
    <property type="project" value="UniProtKB-KW"/>
</dbReference>
<dbReference type="SMART" id="SM00174">
    <property type="entry name" value="RHO"/>
    <property type="match status" value="1"/>
</dbReference>
<dbReference type="GO" id="GO:0012505">
    <property type="term" value="C:endomembrane system"/>
    <property type="evidence" value="ECO:0007669"/>
    <property type="project" value="UniProtKB-SubCell"/>
</dbReference>
<dbReference type="CDD" id="cd00154">
    <property type="entry name" value="Rab"/>
    <property type="match status" value="1"/>
</dbReference>
<dbReference type="NCBIfam" id="TIGR00231">
    <property type="entry name" value="small_GTP"/>
    <property type="match status" value="1"/>
</dbReference>
<keyword evidence="7" id="KW-1185">Reference proteome</keyword>
<gene>
    <name evidence="6" type="ORF">C9374_012579</name>
</gene>
<proteinExistence type="predicted"/>
<dbReference type="PROSITE" id="PS51420">
    <property type="entry name" value="RHO"/>
    <property type="match status" value="1"/>
</dbReference>
<keyword evidence="3" id="KW-0342">GTP-binding</keyword>
<dbReference type="AlphaFoldDB" id="A0AA88H3A3"/>
<evidence type="ECO:0000313" key="6">
    <source>
        <dbReference type="EMBL" id="KAG2392327.1"/>
    </source>
</evidence>
<accession>A0AA88H3A3</accession>
<dbReference type="PANTHER" id="PTHR47977">
    <property type="entry name" value="RAS-RELATED PROTEIN RAB"/>
    <property type="match status" value="1"/>
</dbReference>
<evidence type="ECO:0000256" key="5">
    <source>
        <dbReference type="SAM" id="MobiDB-lite"/>
    </source>
</evidence>
<dbReference type="Pfam" id="PF00071">
    <property type="entry name" value="Ras"/>
    <property type="match status" value="1"/>
</dbReference>
<dbReference type="SMART" id="SM00175">
    <property type="entry name" value="RAB"/>
    <property type="match status" value="1"/>
</dbReference>
<dbReference type="SMART" id="SM00176">
    <property type="entry name" value="RAN"/>
    <property type="match status" value="1"/>
</dbReference>
<evidence type="ECO:0000256" key="4">
    <source>
        <dbReference type="ARBA" id="ARBA00023136"/>
    </source>
</evidence>
<dbReference type="SMART" id="SM00173">
    <property type="entry name" value="RAS"/>
    <property type="match status" value="1"/>
</dbReference>
<dbReference type="PROSITE" id="PS51419">
    <property type="entry name" value="RAB"/>
    <property type="match status" value="1"/>
</dbReference>
<comment type="subcellular location">
    <subcellularLocation>
        <location evidence="1">Endomembrane system</location>
    </subcellularLocation>
</comment>
<organism evidence="6 7">
    <name type="scientific">Naegleria lovaniensis</name>
    <name type="common">Amoeba</name>
    <dbReference type="NCBI Taxonomy" id="51637"/>
    <lineage>
        <taxon>Eukaryota</taxon>
        <taxon>Discoba</taxon>
        <taxon>Heterolobosea</taxon>
        <taxon>Tetramitia</taxon>
        <taxon>Eutetramitia</taxon>
        <taxon>Vahlkampfiidae</taxon>
        <taxon>Naegleria</taxon>
    </lineage>
</organism>
<feature type="compositionally biased region" description="Polar residues" evidence="5">
    <location>
        <begin position="188"/>
        <end position="200"/>
    </location>
</feature>
<dbReference type="PRINTS" id="PR00449">
    <property type="entry name" value="RASTRNSFRMNG"/>
</dbReference>
<dbReference type="RefSeq" id="XP_044554221.1">
    <property type="nucleotide sequence ID" value="XM_044688361.1"/>
</dbReference>
<dbReference type="GO" id="GO:0003924">
    <property type="term" value="F:GTPase activity"/>
    <property type="evidence" value="ECO:0007669"/>
    <property type="project" value="InterPro"/>
</dbReference>
<sequence>MKEENYDLFVKILLVGDSGAGKTCLILRYTDDEYNDTYQSTIGVDFKIKTKVMSNSKVAKMQLWDTAGQERFNSIVVSYYRGVNGILVVFDLTNETSFQNTTKWVQQIKSNAQENTLIALVGNKSDMVHRRVVDRSRAEEFAKKLNIPYFEASAKDGTGVKEPFDNMLDRLYQAGNYAESEFNRRKNTAGSSSGTVNLNAPVNHPGASSSGKTSNSSSGGGCGC</sequence>
<dbReference type="InterPro" id="IPR050227">
    <property type="entry name" value="Rab"/>
</dbReference>
<keyword evidence="2" id="KW-0547">Nucleotide-binding</keyword>
<dbReference type="PROSITE" id="PS51421">
    <property type="entry name" value="RAS"/>
    <property type="match status" value="1"/>
</dbReference>
<keyword evidence="4" id="KW-0472">Membrane</keyword>
<name>A0AA88H3A3_NAELO</name>
<dbReference type="EMBL" id="PYSW02000005">
    <property type="protein sequence ID" value="KAG2392327.1"/>
    <property type="molecule type" value="Genomic_DNA"/>
</dbReference>
<evidence type="ECO:0000256" key="1">
    <source>
        <dbReference type="ARBA" id="ARBA00004308"/>
    </source>
</evidence>
<evidence type="ECO:0000256" key="3">
    <source>
        <dbReference type="ARBA" id="ARBA00023134"/>
    </source>
</evidence>
<dbReference type="InterPro" id="IPR001806">
    <property type="entry name" value="Small_GTPase"/>
</dbReference>
<evidence type="ECO:0000313" key="7">
    <source>
        <dbReference type="Proteomes" id="UP000816034"/>
    </source>
</evidence>
<reference evidence="6 7" key="1">
    <citation type="journal article" date="2018" name="BMC Genomics">
        <title>The genome of Naegleria lovaniensis, the basis for a comparative approach to unravel pathogenicity factors of the human pathogenic amoeba N. fowleri.</title>
        <authorList>
            <person name="Liechti N."/>
            <person name="Schurch N."/>
            <person name="Bruggmann R."/>
            <person name="Wittwer M."/>
        </authorList>
    </citation>
    <scope>NUCLEOTIDE SEQUENCE [LARGE SCALE GENOMIC DNA]</scope>
    <source>
        <strain evidence="6 7">ATCC 30569</strain>
    </source>
</reference>
<dbReference type="SUPFAM" id="SSF52540">
    <property type="entry name" value="P-loop containing nucleoside triphosphate hydrolases"/>
    <property type="match status" value="1"/>
</dbReference>
<evidence type="ECO:0000256" key="2">
    <source>
        <dbReference type="ARBA" id="ARBA00022741"/>
    </source>
</evidence>
<dbReference type="InterPro" id="IPR027417">
    <property type="entry name" value="P-loop_NTPase"/>
</dbReference>
<dbReference type="GeneID" id="68105033"/>
<feature type="region of interest" description="Disordered" evidence="5">
    <location>
        <begin position="183"/>
        <end position="224"/>
    </location>
</feature>
<evidence type="ECO:0008006" key="8">
    <source>
        <dbReference type="Google" id="ProtNLM"/>
    </source>
</evidence>
<comment type="caution">
    <text evidence="6">The sequence shown here is derived from an EMBL/GenBank/DDBJ whole genome shotgun (WGS) entry which is preliminary data.</text>
</comment>
<dbReference type="InterPro" id="IPR005225">
    <property type="entry name" value="Small_GTP-bd"/>
</dbReference>
<dbReference type="Proteomes" id="UP000816034">
    <property type="component" value="Unassembled WGS sequence"/>
</dbReference>
<protein>
    <recommendedName>
        <fullName evidence="8">Rab family small GTPase</fullName>
    </recommendedName>
</protein>
<feature type="compositionally biased region" description="Low complexity" evidence="5">
    <location>
        <begin position="206"/>
        <end position="217"/>
    </location>
</feature>
<dbReference type="FunFam" id="3.40.50.300:FF:000586">
    <property type="entry name" value="Rab family GTPase"/>
    <property type="match status" value="1"/>
</dbReference>